<feature type="region of interest" description="Disordered" evidence="9">
    <location>
        <begin position="258"/>
        <end position="317"/>
    </location>
</feature>
<evidence type="ECO:0000259" key="11">
    <source>
        <dbReference type="Pfam" id="PF12589"/>
    </source>
</evidence>
<proteinExistence type="inferred from homology"/>
<evidence type="ECO:0000256" key="8">
    <source>
        <dbReference type="ARBA" id="ARBA00023242"/>
    </source>
</evidence>
<dbReference type="STRING" id="1280837.A0A316VD25"/>
<feature type="domain" description="18S rRNA (guanine(1575)-N(7))-methyltransferase Bud23 C-terminal" evidence="11">
    <location>
        <begin position="230"/>
        <end position="315"/>
    </location>
</feature>
<keyword evidence="6 12" id="KW-0808">Transferase</keyword>
<keyword evidence="7" id="KW-0949">S-adenosyl-L-methionine</keyword>
<evidence type="ECO:0000256" key="2">
    <source>
        <dbReference type="ARBA" id="ARBA00004496"/>
    </source>
</evidence>
<evidence type="ECO:0000256" key="3">
    <source>
        <dbReference type="ARBA" id="ARBA00005547"/>
    </source>
</evidence>
<dbReference type="InterPro" id="IPR022238">
    <property type="entry name" value="Bud23_C"/>
</dbReference>
<dbReference type="CDD" id="cd02440">
    <property type="entry name" value="AdoMet_MTases"/>
    <property type="match status" value="1"/>
</dbReference>
<keyword evidence="8" id="KW-0539">Nucleus</keyword>
<dbReference type="PANTHER" id="PTHR12734">
    <property type="entry name" value="METHYLTRANSFERASE-RELATED"/>
    <property type="match status" value="1"/>
</dbReference>
<feature type="compositionally biased region" description="Basic and acidic residues" evidence="9">
    <location>
        <begin position="277"/>
        <end position="288"/>
    </location>
</feature>
<evidence type="ECO:0000259" key="10">
    <source>
        <dbReference type="Pfam" id="PF08241"/>
    </source>
</evidence>
<dbReference type="SUPFAM" id="SSF53335">
    <property type="entry name" value="S-adenosyl-L-methionine-dependent methyltransferases"/>
    <property type="match status" value="1"/>
</dbReference>
<dbReference type="InterPro" id="IPR029063">
    <property type="entry name" value="SAM-dependent_MTases_sf"/>
</dbReference>
<dbReference type="InParanoid" id="A0A316VD25"/>
<reference evidence="12 13" key="1">
    <citation type="journal article" date="2018" name="Mol. Biol. Evol.">
        <title>Broad Genomic Sampling Reveals a Smut Pathogenic Ancestry of the Fungal Clade Ustilaginomycotina.</title>
        <authorList>
            <person name="Kijpornyongpan T."/>
            <person name="Mondo S.J."/>
            <person name="Barry K."/>
            <person name="Sandor L."/>
            <person name="Lee J."/>
            <person name="Lipzen A."/>
            <person name="Pangilinan J."/>
            <person name="LaButti K."/>
            <person name="Hainaut M."/>
            <person name="Henrissat B."/>
            <person name="Grigoriev I.V."/>
            <person name="Spatafora J.W."/>
            <person name="Aime M.C."/>
        </authorList>
    </citation>
    <scope>NUCLEOTIDE SEQUENCE [LARGE SCALE GENOMIC DNA]</scope>
    <source>
        <strain evidence="12 13">MCA 3882</strain>
    </source>
</reference>
<keyword evidence="5 12" id="KW-0489">Methyltransferase</keyword>
<dbReference type="RefSeq" id="XP_025354213.1">
    <property type="nucleotide sequence ID" value="XM_025499166.1"/>
</dbReference>
<dbReference type="GeneID" id="37020947"/>
<protein>
    <submittedName>
        <fullName evidence="12">S-adenosyl-L-methionine-dependent methyltransferase</fullName>
    </submittedName>
</protein>
<dbReference type="FunCoup" id="A0A316VD25">
    <property type="interactions" value="528"/>
</dbReference>
<dbReference type="Pfam" id="PF08241">
    <property type="entry name" value="Methyltransf_11"/>
    <property type="match status" value="1"/>
</dbReference>
<dbReference type="AlphaFoldDB" id="A0A316VD25"/>
<dbReference type="GO" id="GO:0070476">
    <property type="term" value="P:rRNA (guanine-N7)-methylation"/>
    <property type="evidence" value="ECO:0007669"/>
    <property type="project" value="InterPro"/>
</dbReference>
<evidence type="ECO:0000256" key="7">
    <source>
        <dbReference type="ARBA" id="ARBA00022691"/>
    </source>
</evidence>
<dbReference type="Proteomes" id="UP000245771">
    <property type="component" value="Unassembled WGS sequence"/>
</dbReference>
<dbReference type="OrthoDB" id="2877at2759"/>
<organism evidence="12 13">
    <name type="scientific">Meira miltonrushii</name>
    <dbReference type="NCBI Taxonomy" id="1280837"/>
    <lineage>
        <taxon>Eukaryota</taxon>
        <taxon>Fungi</taxon>
        <taxon>Dikarya</taxon>
        <taxon>Basidiomycota</taxon>
        <taxon>Ustilaginomycotina</taxon>
        <taxon>Exobasidiomycetes</taxon>
        <taxon>Exobasidiales</taxon>
        <taxon>Brachybasidiaceae</taxon>
        <taxon>Meira</taxon>
    </lineage>
</organism>
<dbReference type="EMBL" id="KZ819604">
    <property type="protein sequence ID" value="PWN33911.1"/>
    <property type="molecule type" value="Genomic_DNA"/>
</dbReference>
<evidence type="ECO:0000313" key="13">
    <source>
        <dbReference type="Proteomes" id="UP000245771"/>
    </source>
</evidence>
<keyword evidence="4" id="KW-0963">Cytoplasm</keyword>
<evidence type="ECO:0000256" key="5">
    <source>
        <dbReference type="ARBA" id="ARBA00022603"/>
    </source>
</evidence>
<dbReference type="GO" id="GO:0016435">
    <property type="term" value="F:rRNA (guanine) methyltransferase activity"/>
    <property type="evidence" value="ECO:0007669"/>
    <property type="project" value="InterPro"/>
</dbReference>
<name>A0A316VD25_9BASI</name>
<dbReference type="GO" id="GO:0005737">
    <property type="term" value="C:cytoplasm"/>
    <property type="evidence" value="ECO:0007669"/>
    <property type="project" value="UniProtKB-SubCell"/>
</dbReference>
<evidence type="ECO:0000256" key="4">
    <source>
        <dbReference type="ARBA" id="ARBA00022490"/>
    </source>
</evidence>
<accession>A0A316VD25</accession>
<dbReference type="PANTHER" id="PTHR12734:SF0">
    <property type="entry name" value="18S RRNA (GUANINE-N(7))-METHYLTRANSFERASE-RELATED"/>
    <property type="match status" value="1"/>
</dbReference>
<dbReference type="Gene3D" id="3.40.50.150">
    <property type="entry name" value="Vaccinia Virus protein VP39"/>
    <property type="match status" value="1"/>
</dbReference>
<evidence type="ECO:0000313" key="12">
    <source>
        <dbReference type="EMBL" id="PWN33911.1"/>
    </source>
</evidence>
<evidence type="ECO:0000256" key="6">
    <source>
        <dbReference type="ARBA" id="ARBA00022679"/>
    </source>
</evidence>
<comment type="similarity">
    <text evidence="3">Belongs to the class I-like SAM-binding methyltransferase superfamily. BUD23/WBSCR22 family.</text>
</comment>
<evidence type="ECO:0000256" key="1">
    <source>
        <dbReference type="ARBA" id="ARBA00004123"/>
    </source>
</evidence>
<feature type="compositionally biased region" description="Basic residues" evidence="9">
    <location>
        <begin position="265"/>
        <end position="276"/>
    </location>
</feature>
<comment type="subcellular location">
    <subcellularLocation>
        <location evidence="2">Cytoplasm</location>
    </subcellularLocation>
    <subcellularLocation>
        <location evidence="1">Nucleus</location>
    </subcellularLocation>
</comment>
<dbReference type="InterPro" id="IPR039769">
    <property type="entry name" value="Bud23-like"/>
</dbReference>
<gene>
    <name evidence="12" type="ORF">FA14DRAFT_161536</name>
</gene>
<evidence type="ECO:0000256" key="9">
    <source>
        <dbReference type="SAM" id="MobiDB-lite"/>
    </source>
</evidence>
<feature type="domain" description="Methyltransferase type 11" evidence="10">
    <location>
        <begin position="57"/>
        <end position="152"/>
    </location>
</feature>
<dbReference type="FunFam" id="3.40.50.150:FF:000017">
    <property type="entry name" value="probable 18S rRNA (Guanine-N(7))-methyltransferase"/>
    <property type="match status" value="1"/>
</dbReference>
<keyword evidence="13" id="KW-1185">Reference proteome</keyword>
<dbReference type="Pfam" id="PF12589">
    <property type="entry name" value="WBS_methylT"/>
    <property type="match status" value="1"/>
</dbReference>
<dbReference type="InterPro" id="IPR013216">
    <property type="entry name" value="Methyltransf_11"/>
</dbReference>
<sequence>MSRPEHIAPPEIFYGDDEARKYSSNSRVQHIQAQMTERALELLVLPEWKVEHGALLLDIGCGSGLSGEVLTEAGHQWIGYDIAPSMLEVALEREVEGDLLLADAGHGCPFRPGSFDGAISISALQWLLNADTKASSPIARLQRFFEMLHQCLSHGARAALQFYPENDAQVELCMRAATRAGFGGGLVVDYPNSRKARKCFLVLWIGGTMRIPAGLMNEQEMAALNSQQEQVKQELPRGLVAEHEDPNAAAVGQVKFEGRRGQANSKHRGGKASKKARAAEKGTRDWILRKKQLYRSRGKEDVPTDSKFTGRKRKNAF</sequence>
<dbReference type="GO" id="GO:0005730">
    <property type="term" value="C:nucleolus"/>
    <property type="evidence" value="ECO:0007669"/>
    <property type="project" value="TreeGrafter"/>
</dbReference>